<dbReference type="Pfam" id="PF04932">
    <property type="entry name" value="Wzy_C"/>
    <property type="match status" value="1"/>
</dbReference>
<name>A0A7S8WE71_ACIBA</name>
<evidence type="ECO:0000313" key="8">
    <source>
        <dbReference type="Proteomes" id="UP000594659"/>
    </source>
</evidence>
<feature type="transmembrane region" description="Helical" evidence="5">
    <location>
        <begin position="59"/>
        <end position="77"/>
    </location>
</feature>
<evidence type="ECO:0000256" key="5">
    <source>
        <dbReference type="SAM" id="Phobius"/>
    </source>
</evidence>
<gene>
    <name evidence="7" type="ORF">IMO23_00300</name>
</gene>
<organism evidence="7 8">
    <name type="scientific">Acinetobacter baumannii</name>
    <dbReference type="NCBI Taxonomy" id="470"/>
    <lineage>
        <taxon>Bacteria</taxon>
        <taxon>Pseudomonadati</taxon>
        <taxon>Pseudomonadota</taxon>
        <taxon>Gammaproteobacteria</taxon>
        <taxon>Moraxellales</taxon>
        <taxon>Moraxellaceae</taxon>
        <taxon>Acinetobacter</taxon>
        <taxon>Acinetobacter calcoaceticus/baumannii complex</taxon>
    </lineage>
</organism>
<sequence length="378" mass="44544">MIIYYKSISSIFFLFFLVAIFYWSPFLDTQFIALFKFLILILLFSSFIFFKKYLNLSKFQVAFSFFMILWAIMYEVFLDMDLSYLKIVILSLIFYSMGVGTYFEKNKNYPLYSFLLTITSLWVFLSFFYPNLNYQNNLLVDYEYSEVMLSSSGFSLGRTGWGIAIFFVSLFFINFLKSNLLKTIIFILGFLSVCTTGSRGGELYFFLSILFYIGYYLKDLKVKILFFVAMFLFFGYIYFSLGEVLRLSNNDDFFNGRIISREVVYRLLTDHFLFGYYSVGGYSLDSFGVGYKEIHNAWLNFFIKYGLLGSIPMFLFLGYGLKGIFHNKKYFKDNLSLYLIIIVGIVSTFLEPETIFSYGYHILIFWFTLGYLSKNKTC</sequence>
<dbReference type="EMBL" id="CP062919">
    <property type="protein sequence ID" value="QPF13473.1"/>
    <property type="molecule type" value="Genomic_DNA"/>
</dbReference>
<feature type="transmembrane region" description="Helical" evidence="5">
    <location>
        <begin position="83"/>
        <end position="103"/>
    </location>
</feature>
<evidence type="ECO:0000256" key="2">
    <source>
        <dbReference type="ARBA" id="ARBA00022692"/>
    </source>
</evidence>
<keyword evidence="7" id="KW-0436">Ligase</keyword>
<feature type="transmembrane region" description="Helical" evidence="5">
    <location>
        <begin position="110"/>
        <end position="129"/>
    </location>
</feature>
<evidence type="ECO:0000259" key="6">
    <source>
        <dbReference type="Pfam" id="PF04932"/>
    </source>
</evidence>
<comment type="subcellular location">
    <subcellularLocation>
        <location evidence="1">Membrane</location>
        <topology evidence="1">Multi-pass membrane protein</topology>
    </subcellularLocation>
</comment>
<evidence type="ECO:0000256" key="1">
    <source>
        <dbReference type="ARBA" id="ARBA00004141"/>
    </source>
</evidence>
<dbReference type="GO" id="GO:0016020">
    <property type="term" value="C:membrane"/>
    <property type="evidence" value="ECO:0007669"/>
    <property type="project" value="UniProtKB-SubCell"/>
</dbReference>
<feature type="transmembrane region" description="Helical" evidence="5">
    <location>
        <begin position="185"/>
        <end position="212"/>
    </location>
</feature>
<keyword evidence="2 5" id="KW-0812">Transmembrane</keyword>
<feature type="transmembrane region" description="Helical" evidence="5">
    <location>
        <begin position="149"/>
        <end position="173"/>
    </location>
</feature>
<feature type="transmembrane region" description="Helical" evidence="5">
    <location>
        <begin position="355"/>
        <end position="372"/>
    </location>
</feature>
<feature type="transmembrane region" description="Helical" evidence="5">
    <location>
        <begin position="302"/>
        <end position="321"/>
    </location>
</feature>
<accession>A0A7S8WE71</accession>
<dbReference type="AlphaFoldDB" id="A0A7S8WE71"/>
<evidence type="ECO:0000313" key="7">
    <source>
        <dbReference type="EMBL" id="QPF13473.1"/>
    </source>
</evidence>
<feature type="transmembrane region" description="Helical" evidence="5">
    <location>
        <begin position="31"/>
        <end position="50"/>
    </location>
</feature>
<reference evidence="7 8" key="1">
    <citation type="submission" date="2020-09" db="EMBL/GenBank/DDBJ databases">
        <title>Resistance determinants and their genetic context in bacteria from a longitudinal study of pigs reared under conventional and antibiotic-free husbandry practices.</title>
        <authorList>
            <person name="Poulin-Laprade D."/>
            <person name="Brouard J.-S."/>
            <person name="Gagnon N."/>
            <person name="Turcotte A."/>
            <person name="Langlois A."/>
            <person name="Matte J.J."/>
            <person name="Carrillo C.D."/>
            <person name="Zaheer R."/>
            <person name="McAllister T."/>
            <person name="Topp E."/>
            <person name="Talbot G."/>
        </authorList>
    </citation>
    <scope>NUCLEOTIDE SEQUENCE [LARGE SCALE GENOMIC DNA]</scope>
    <source>
        <strain evidence="7 8">Res13-Abat-PEA21-P4-01-A</strain>
    </source>
</reference>
<dbReference type="GO" id="GO:0016874">
    <property type="term" value="F:ligase activity"/>
    <property type="evidence" value="ECO:0007669"/>
    <property type="project" value="UniProtKB-KW"/>
</dbReference>
<dbReference type="InterPro" id="IPR007016">
    <property type="entry name" value="O-antigen_ligase-rel_domated"/>
</dbReference>
<protein>
    <submittedName>
        <fullName evidence="7">O-antigen ligase family protein</fullName>
    </submittedName>
</protein>
<feature type="transmembrane region" description="Helical" evidence="5">
    <location>
        <begin position="263"/>
        <end position="282"/>
    </location>
</feature>
<evidence type="ECO:0000256" key="3">
    <source>
        <dbReference type="ARBA" id="ARBA00022989"/>
    </source>
</evidence>
<proteinExistence type="predicted"/>
<feature type="transmembrane region" description="Helical" evidence="5">
    <location>
        <begin position="7"/>
        <end position="25"/>
    </location>
</feature>
<feature type="transmembrane region" description="Helical" evidence="5">
    <location>
        <begin position="333"/>
        <end position="349"/>
    </location>
</feature>
<feature type="transmembrane region" description="Helical" evidence="5">
    <location>
        <begin position="224"/>
        <end position="242"/>
    </location>
</feature>
<dbReference type="RefSeq" id="WP_195707680.1">
    <property type="nucleotide sequence ID" value="NZ_CP062919.1"/>
</dbReference>
<dbReference type="Proteomes" id="UP000594659">
    <property type="component" value="Chromosome"/>
</dbReference>
<feature type="domain" description="O-antigen ligase-related" evidence="6">
    <location>
        <begin position="185"/>
        <end position="311"/>
    </location>
</feature>
<evidence type="ECO:0000256" key="4">
    <source>
        <dbReference type="ARBA" id="ARBA00023136"/>
    </source>
</evidence>
<keyword evidence="3 5" id="KW-1133">Transmembrane helix</keyword>
<keyword evidence="4 5" id="KW-0472">Membrane</keyword>